<dbReference type="InterPro" id="IPR050602">
    <property type="entry name" value="Malonyl-ACP_OMT"/>
</dbReference>
<dbReference type="AlphaFoldDB" id="A0A9D4P876"/>
<dbReference type="PANTHER" id="PTHR13090">
    <property type="entry name" value="ARGININE-HYDROXYLASE NDUFAF5, MITOCHONDRIAL"/>
    <property type="match status" value="1"/>
</dbReference>
<gene>
    <name evidence="3" type="ORF">HUG17_1350</name>
</gene>
<comment type="caution">
    <text evidence="3">The sequence shown here is derived from an EMBL/GenBank/DDBJ whole genome shotgun (WGS) entry which is preliminary data.</text>
</comment>
<reference evidence="3" key="1">
    <citation type="submission" date="2020-06" db="EMBL/GenBank/DDBJ databases">
        <authorList>
            <person name="Ji K."/>
            <person name="Li J."/>
        </authorList>
    </citation>
    <scope>NUCLEOTIDE SEQUENCE</scope>
    <source>
        <strain evidence="3">JKM2019</strain>
        <tissue evidence="3">Whole body</tissue>
    </source>
</reference>
<keyword evidence="1 3" id="KW-0489">Methyltransferase</keyword>
<dbReference type="GO" id="GO:0005739">
    <property type="term" value="C:mitochondrion"/>
    <property type="evidence" value="ECO:0007669"/>
    <property type="project" value="TreeGrafter"/>
</dbReference>
<dbReference type="GO" id="GO:0032259">
    <property type="term" value="P:methylation"/>
    <property type="evidence" value="ECO:0007669"/>
    <property type="project" value="UniProtKB-KW"/>
</dbReference>
<keyword evidence="2" id="KW-0808">Transferase</keyword>
<dbReference type="Gene3D" id="3.40.50.150">
    <property type="entry name" value="Vaccinia Virus protein VP39"/>
    <property type="match status" value="1"/>
</dbReference>
<proteinExistence type="predicted"/>
<evidence type="ECO:0000256" key="2">
    <source>
        <dbReference type="ARBA" id="ARBA00022679"/>
    </source>
</evidence>
<dbReference type="GO" id="GO:0008168">
    <property type="term" value="F:methyltransferase activity"/>
    <property type="evidence" value="ECO:0007669"/>
    <property type="project" value="UniProtKB-KW"/>
</dbReference>
<dbReference type="InterPro" id="IPR029063">
    <property type="entry name" value="SAM-dependent_MTases_sf"/>
</dbReference>
<dbReference type="SUPFAM" id="SSF53335">
    <property type="entry name" value="S-adenosyl-L-methionine-dependent methyltransferases"/>
    <property type="match status" value="1"/>
</dbReference>
<protein>
    <submittedName>
        <fullName evidence="3">Methyltransferase-like protein</fullName>
    </submittedName>
</protein>
<dbReference type="GO" id="GO:0032981">
    <property type="term" value="P:mitochondrial respiratory chain complex I assembly"/>
    <property type="evidence" value="ECO:0007669"/>
    <property type="project" value="TreeGrafter"/>
</dbReference>
<dbReference type="EMBL" id="SDOV01000001">
    <property type="protein sequence ID" value="KAH7645812.1"/>
    <property type="molecule type" value="Genomic_DNA"/>
</dbReference>
<dbReference type="Proteomes" id="UP000828236">
    <property type="component" value="Unassembled WGS sequence"/>
</dbReference>
<dbReference type="PANTHER" id="PTHR13090:SF1">
    <property type="entry name" value="ARGININE-HYDROXYLASE NDUFAF5, MITOCHONDRIAL"/>
    <property type="match status" value="1"/>
</dbReference>
<dbReference type="Pfam" id="PF13489">
    <property type="entry name" value="Methyltransf_23"/>
    <property type="match status" value="1"/>
</dbReference>
<evidence type="ECO:0000313" key="3">
    <source>
        <dbReference type="EMBL" id="KAH7645812.1"/>
    </source>
</evidence>
<evidence type="ECO:0000256" key="1">
    <source>
        <dbReference type="ARBA" id="ARBA00022603"/>
    </source>
</evidence>
<sequence>MTDNHKYKLKDIIMICGERMHGMSIQYVALMDDGSRIYINGTDLGRNNTLIKNYIENKKKFSKILDSYSNIDECLQDCQLLPSTSEYNCKISESDYNSEFIDTIRIEKEDSQDIRYLFRKKVEGGCAIYGLRDEKDCDMPEIAKNEKIKRLQRDRSFSSPDFELYNYLKDEIAFRVADRIFDIKRRFSFIVDLGTYKGLLGSHLTRETVDCILHCSSSYKSLELIKNRNDIEIQKLFINEEDFILQENSVDMIISSLDLHWINDLPRLFSNVFHSLKQDGIFIGSMFGGQTLFELRCSLQMAEIEREGGFGLHISPLITAQDIGSLLNRSGYTMLTIDTDEIVVHYPTMFELMYDLKGMAENNAAILAKTHLNRDSLLAAASIYQHLYGISSEKHKTFKPDDDINSCIPATFQIFYFIGWKPHPSQPKPAKRGSATVSIKDIPNLDKLFKNKEIFDKN</sequence>
<accession>A0A9D4P876</accession>
<name>A0A9D4P876_DERFA</name>
<organism evidence="3">
    <name type="scientific">Dermatophagoides farinae</name>
    <name type="common">American house dust mite</name>
    <dbReference type="NCBI Taxonomy" id="6954"/>
    <lineage>
        <taxon>Eukaryota</taxon>
        <taxon>Metazoa</taxon>
        <taxon>Ecdysozoa</taxon>
        <taxon>Arthropoda</taxon>
        <taxon>Chelicerata</taxon>
        <taxon>Arachnida</taxon>
        <taxon>Acari</taxon>
        <taxon>Acariformes</taxon>
        <taxon>Sarcoptiformes</taxon>
        <taxon>Astigmata</taxon>
        <taxon>Psoroptidia</taxon>
        <taxon>Analgoidea</taxon>
        <taxon>Pyroglyphidae</taxon>
        <taxon>Dermatophagoidinae</taxon>
        <taxon>Dermatophagoides</taxon>
    </lineage>
</organism>
<reference evidence="3" key="2">
    <citation type="journal article" date="2021" name="World Allergy Organ. J.">
        <title>Chromosome-level assembly of Dermatophagoides farinae genome and transcriptome reveals two novel allergens Der f 37 and Der f 39.</title>
        <authorList>
            <person name="Chen J."/>
            <person name="Cai Z."/>
            <person name="Fan D."/>
            <person name="Hu J."/>
            <person name="Hou Y."/>
            <person name="He Y."/>
            <person name="Zhang Z."/>
            <person name="Zhao Z."/>
            <person name="Gao P."/>
            <person name="Hu W."/>
            <person name="Sun J."/>
            <person name="Li J."/>
            <person name="Ji K."/>
        </authorList>
    </citation>
    <scope>NUCLEOTIDE SEQUENCE</scope>
    <source>
        <strain evidence="3">JKM2019</strain>
    </source>
</reference>